<dbReference type="InterPro" id="IPR036457">
    <property type="entry name" value="PPM-type-like_dom_sf"/>
</dbReference>
<dbReference type="OrthoDB" id="1755431at2"/>
<sequence>MIHHPTLRIIDIASDPGDLSRVNEDAAGGNRSCAFVIDGATGLGGKSIVGQDGSDAAWLARLAKTFFEQEVVSGRPMSDVVRTLNKQAATVVQESSAGLPIAAWSLPVASFQMVRVDDAAIVTHGLGDCRLFLADADGTILETSAMKGNHAAEREGARRAIAHAGGLAAIKALSDDPAVREELRRRRSVYNRPEGNVWTLGTEPAAAKHLSSEPISPRLPATGLLCSDGFAALCDQYGRYDPAGLIGKAKSDGLKSLIGELRHIERTEDPNGEAYPRFKVSDDATAVLFEIVA</sequence>
<organism evidence="1 2">
    <name type="scientific">Neomesorhizobium albiziae</name>
    <dbReference type="NCBI Taxonomy" id="335020"/>
    <lineage>
        <taxon>Bacteria</taxon>
        <taxon>Pseudomonadati</taxon>
        <taxon>Pseudomonadota</taxon>
        <taxon>Alphaproteobacteria</taxon>
        <taxon>Hyphomicrobiales</taxon>
        <taxon>Phyllobacteriaceae</taxon>
        <taxon>Neomesorhizobium</taxon>
    </lineage>
</organism>
<dbReference type="Proteomes" id="UP000323300">
    <property type="component" value="Unassembled WGS sequence"/>
</dbReference>
<dbReference type="EMBL" id="FOSL01000001">
    <property type="protein sequence ID" value="SFJ91990.1"/>
    <property type="molecule type" value="Genomic_DNA"/>
</dbReference>
<reference evidence="1 2" key="1">
    <citation type="submission" date="2016-10" db="EMBL/GenBank/DDBJ databases">
        <authorList>
            <person name="Varghese N."/>
            <person name="Submissions S."/>
        </authorList>
    </citation>
    <scope>NUCLEOTIDE SEQUENCE [LARGE SCALE GENOMIC DNA]</scope>
    <source>
        <strain evidence="1 2">DSM 21822</strain>
    </source>
</reference>
<protein>
    <recommendedName>
        <fullName evidence="3">Protein phosphatase 2C</fullName>
    </recommendedName>
</protein>
<evidence type="ECO:0000313" key="2">
    <source>
        <dbReference type="Proteomes" id="UP000323300"/>
    </source>
</evidence>
<keyword evidence="2" id="KW-1185">Reference proteome</keyword>
<evidence type="ECO:0008006" key="3">
    <source>
        <dbReference type="Google" id="ProtNLM"/>
    </source>
</evidence>
<dbReference type="SUPFAM" id="SSF81606">
    <property type="entry name" value="PP2C-like"/>
    <property type="match status" value="1"/>
</dbReference>
<accession>A0A1I3VA44</accession>
<dbReference type="Gene3D" id="3.60.40.10">
    <property type="entry name" value="PPM-type phosphatase domain"/>
    <property type="match status" value="1"/>
</dbReference>
<gene>
    <name evidence="1" type="ORF">SAMN04488498_101300</name>
</gene>
<name>A0A1I3VA44_9HYPH</name>
<proteinExistence type="predicted"/>
<evidence type="ECO:0000313" key="1">
    <source>
        <dbReference type="EMBL" id="SFJ91990.1"/>
    </source>
</evidence>
<dbReference type="RefSeq" id="WP_149757543.1">
    <property type="nucleotide sequence ID" value="NZ_BSPE01000002.1"/>
</dbReference>
<dbReference type="AlphaFoldDB" id="A0A1I3VA44"/>